<dbReference type="Proteomes" id="UP000256478">
    <property type="component" value="Unassembled WGS sequence"/>
</dbReference>
<protein>
    <submittedName>
        <fullName evidence="1">Uncharacterized protein</fullName>
    </submittedName>
</protein>
<evidence type="ECO:0000313" key="1">
    <source>
        <dbReference type="EMBL" id="REL25577.1"/>
    </source>
</evidence>
<evidence type="ECO:0000313" key="2">
    <source>
        <dbReference type="Proteomes" id="UP000256478"/>
    </source>
</evidence>
<gene>
    <name evidence="1" type="ORF">DXX93_02775</name>
</gene>
<sequence length="61" mass="7011">MYEFARLAMASEALRLKLSTPLAGHKNNLVSNSTAVLHKLLNWWLSRAKKIPQLRDFFSLL</sequence>
<proteinExistence type="predicted"/>
<comment type="caution">
    <text evidence="1">The sequence shown here is derived from an EMBL/GenBank/DDBJ whole genome shotgun (WGS) entry which is preliminary data.</text>
</comment>
<organism evidence="1 2">
    <name type="scientific">Thalassotalea euphylliae</name>
    <dbReference type="NCBI Taxonomy" id="1655234"/>
    <lineage>
        <taxon>Bacteria</taxon>
        <taxon>Pseudomonadati</taxon>
        <taxon>Pseudomonadota</taxon>
        <taxon>Gammaproteobacteria</taxon>
        <taxon>Alteromonadales</taxon>
        <taxon>Colwelliaceae</taxon>
        <taxon>Thalassotalea</taxon>
    </lineage>
</organism>
<name>A0A3E0TMK3_9GAMM</name>
<dbReference type="AlphaFoldDB" id="A0A3E0TMK3"/>
<dbReference type="EMBL" id="QUOU01000001">
    <property type="protein sequence ID" value="REL25577.1"/>
    <property type="molecule type" value="Genomic_DNA"/>
</dbReference>
<accession>A0A3E0TMK3</accession>
<reference evidence="1 2" key="1">
    <citation type="submission" date="2018-08" db="EMBL/GenBank/DDBJ databases">
        <title>Thalassotalea euphylliae genome.</title>
        <authorList>
            <person name="Summers S."/>
            <person name="Rice S.A."/>
            <person name="Freckelton M.L."/>
            <person name="Nedved B.T."/>
            <person name="Hadfield M.G."/>
        </authorList>
    </citation>
    <scope>NUCLEOTIDE SEQUENCE [LARGE SCALE GENOMIC DNA]</scope>
    <source>
        <strain evidence="1 2">H1</strain>
    </source>
</reference>